<keyword evidence="2" id="KW-1185">Reference proteome</keyword>
<sequence>MKEDTMEYTKTCLVCQQDKVERQKPGGLLNPLPIPTRPWESISMDFINGLPKVGELSAIMVIVDRFSKYATFIAMPKACGAEETAVLFFRHVVKY</sequence>
<evidence type="ECO:0000313" key="2">
    <source>
        <dbReference type="Proteomes" id="UP001443914"/>
    </source>
</evidence>
<evidence type="ECO:0008006" key="3">
    <source>
        <dbReference type="Google" id="ProtNLM"/>
    </source>
</evidence>
<dbReference type="InterPro" id="IPR012337">
    <property type="entry name" value="RNaseH-like_sf"/>
</dbReference>
<dbReference type="AlphaFoldDB" id="A0AAW1LFH8"/>
<evidence type="ECO:0000313" key="1">
    <source>
        <dbReference type="EMBL" id="KAK9732445.1"/>
    </source>
</evidence>
<dbReference type="PANTHER" id="PTHR45835:SF107">
    <property type="entry name" value="INTEGRASE CATALYTIC DOMAIN-CONTAINING PROTEIN"/>
    <property type="match status" value="1"/>
</dbReference>
<dbReference type="EMBL" id="JBDFQZ010000004">
    <property type="protein sequence ID" value="KAK9732445.1"/>
    <property type="molecule type" value="Genomic_DNA"/>
</dbReference>
<dbReference type="GO" id="GO:0003676">
    <property type="term" value="F:nucleic acid binding"/>
    <property type="evidence" value="ECO:0007669"/>
    <property type="project" value="InterPro"/>
</dbReference>
<dbReference type="InterPro" id="IPR036397">
    <property type="entry name" value="RNaseH_sf"/>
</dbReference>
<dbReference type="Proteomes" id="UP001443914">
    <property type="component" value="Unassembled WGS sequence"/>
</dbReference>
<organism evidence="1 2">
    <name type="scientific">Saponaria officinalis</name>
    <name type="common">Common soapwort</name>
    <name type="synonym">Lychnis saponaria</name>
    <dbReference type="NCBI Taxonomy" id="3572"/>
    <lineage>
        <taxon>Eukaryota</taxon>
        <taxon>Viridiplantae</taxon>
        <taxon>Streptophyta</taxon>
        <taxon>Embryophyta</taxon>
        <taxon>Tracheophyta</taxon>
        <taxon>Spermatophyta</taxon>
        <taxon>Magnoliopsida</taxon>
        <taxon>eudicotyledons</taxon>
        <taxon>Gunneridae</taxon>
        <taxon>Pentapetalae</taxon>
        <taxon>Caryophyllales</taxon>
        <taxon>Caryophyllaceae</taxon>
        <taxon>Caryophylleae</taxon>
        <taxon>Saponaria</taxon>
    </lineage>
</organism>
<name>A0AAW1LFH8_SAPOF</name>
<dbReference type="PANTHER" id="PTHR45835">
    <property type="entry name" value="YALI0A06105P"/>
    <property type="match status" value="1"/>
</dbReference>
<proteinExistence type="predicted"/>
<comment type="caution">
    <text evidence="1">The sequence shown here is derived from an EMBL/GenBank/DDBJ whole genome shotgun (WGS) entry which is preliminary data.</text>
</comment>
<protein>
    <recommendedName>
        <fullName evidence="3">Reverse transcriptase</fullName>
    </recommendedName>
</protein>
<dbReference type="SUPFAM" id="SSF53098">
    <property type="entry name" value="Ribonuclease H-like"/>
    <property type="match status" value="1"/>
</dbReference>
<accession>A0AAW1LFH8</accession>
<dbReference type="Gene3D" id="3.30.420.10">
    <property type="entry name" value="Ribonuclease H-like superfamily/Ribonuclease H"/>
    <property type="match status" value="1"/>
</dbReference>
<gene>
    <name evidence="1" type="ORF">RND81_04G000900</name>
</gene>
<reference evidence="1" key="1">
    <citation type="submission" date="2024-03" db="EMBL/GenBank/DDBJ databases">
        <title>WGS assembly of Saponaria officinalis var. Norfolk2.</title>
        <authorList>
            <person name="Jenkins J."/>
            <person name="Shu S."/>
            <person name="Grimwood J."/>
            <person name="Barry K."/>
            <person name="Goodstein D."/>
            <person name="Schmutz J."/>
            <person name="Leebens-Mack J."/>
            <person name="Osbourn A."/>
        </authorList>
    </citation>
    <scope>NUCLEOTIDE SEQUENCE [LARGE SCALE GENOMIC DNA]</scope>
    <source>
        <strain evidence="1">JIC</strain>
    </source>
</reference>